<organism evidence="1 2">
    <name type="scientific">Ehrlichia sennetsu (strain ATCC VR-367 / Miyayama)</name>
    <name type="common">Neorickettsia sennetsu</name>
    <dbReference type="NCBI Taxonomy" id="222891"/>
    <lineage>
        <taxon>Bacteria</taxon>
        <taxon>Pseudomonadati</taxon>
        <taxon>Pseudomonadota</taxon>
        <taxon>Alphaproteobacteria</taxon>
        <taxon>Rickettsiales</taxon>
        <taxon>Anaplasmataceae</taxon>
        <taxon>Ehrlichia</taxon>
    </lineage>
</organism>
<dbReference type="InterPro" id="IPR007763">
    <property type="entry name" value="NDUFA12"/>
</dbReference>
<dbReference type="Pfam" id="PF05071">
    <property type="entry name" value="NDUFA12"/>
    <property type="match status" value="1"/>
</dbReference>
<dbReference type="PANTHER" id="PTHR12910:SF2">
    <property type="entry name" value="NADH DEHYDROGENASE [UBIQUINONE] 1 ALPHA SUBCOMPLEX SUBUNIT 12"/>
    <property type="match status" value="1"/>
</dbReference>
<dbReference type="KEGG" id="nse:NSE_0528"/>
<protein>
    <submittedName>
        <fullName evidence="1">Uncharacterized protein</fullName>
    </submittedName>
</protein>
<sequence length="103" mass="11759">MGGRIRIYSAIRFEVYMFFQNTLVGVDNAGNRYYKRGSRRFVRYATSAYDSTNIAPEWHLWLHHAVDSVPDGSSYAEASRFCGLGETSPRAKVDALSYVAWRP</sequence>
<accession>Q2GDN4</accession>
<dbReference type="eggNOG" id="COG3761">
    <property type="taxonomic scope" value="Bacteria"/>
</dbReference>
<dbReference type="AlphaFoldDB" id="Q2GDN4"/>
<dbReference type="Proteomes" id="UP000001942">
    <property type="component" value="Chromosome"/>
</dbReference>
<proteinExistence type="predicted"/>
<name>Q2GDN4_EHRS3</name>
<keyword evidence="2" id="KW-1185">Reference proteome</keyword>
<gene>
    <name evidence="1" type="ordered locus">NSE_0528</name>
</gene>
<evidence type="ECO:0000313" key="1">
    <source>
        <dbReference type="EMBL" id="ABD46040.1"/>
    </source>
</evidence>
<dbReference type="EMBL" id="CP000237">
    <property type="protein sequence ID" value="ABD46040.1"/>
    <property type="molecule type" value="Genomic_DNA"/>
</dbReference>
<evidence type="ECO:0000313" key="2">
    <source>
        <dbReference type="Proteomes" id="UP000001942"/>
    </source>
</evidence>
<reference evidence="1 2" key="1">
    <citation type="journal article" date="2006" name="PLoS Genet.">
        <title>Comparative genomics of emerging human ehrlichiosis agents.</title>
        <authorList>
            <person name="Dunning Hotopp J.C."/>
            <person name="Lin M."/>
            <person name="Madupu R."/>
            <person name="Crabtree J."/>
            <person name="Angiuoli S.V."/>
            <person name="Eisen J.A."/>
            <person name="Seshadri R."/>
            <person name="Ren Q."/>
            <person name="Wu M."/>
            <person name="Utterback T.R."/>
            <person name="Smith S."/>
            <person name="Lewis M."/>
            <person name="Khouri H."/>
            <person name="Zhang C."/>
            <person name="Niu H."/>
            <person name="Lin Q."/>
            <person name="Ohashi N."/>
            <person name="Zhi N."/>
            <person name="Nelson W."/>
            <person name="Brinkac L.M."/>
            <person name="Dodson R.J."/>
            <person name="Rosovitz M.J."/>
            <person name="Sundaram J."/>
            <person name="Daugherty S.C."/>
            <person name="Davidsen T."/>
            <person name="Durkin A.S."/>
            <person name="Gwinn M."/>
            <person name="Haft D.H."/>
            <person name="Selengut J.D."/>
            <person name="Sullivan S.A."/>
            <person name="Zafar N."/>
            <person name="Zhou L."/>
            <person name="Benahmed F."/>
            <person name="Forberger H."/>
            <person name="Halpin R."/>
            <person name="Mulligan S."/>
            <person name="Robinson J."/>
            <person name="White O."/>
            <person name="Rikihisa Y."/>
            <person name="Tettelin H."/>
        </authorList>
    </citation>
    <scope>NUCLEOTIDE SEQUENCE [LARGE SCALE GENOMIC DNA]</scope>
    <source>
        <strain evidence="2">ATCC VR-367 / Miyayama</strain>
    </source>
</reference>
<dbReference type="PANTHER" id="PTHR12910">
    <property type="entry name" value="NADH-UBIQUINONE OXIDOREDUCTASE SUBUNIT B17.2"/>
    <property type="match status" value="1"/>
</dbReference>
<dbReference type="STRING" id="222891.NSE_0528"/>
<dbReference type="GO" id="GO:0006979">
    <property type="term" value="P:response to oxidative stress"/>
    <property type="evidence" value="ECO:0007669"/>
    <property type="project" value="TreeGrafter"/>
</dbReference>
<dbReference type="GO" id="GO:0045271">
    <property type="term" value="C:respiratory chain complex I"/>
    <property type="evidence" value="ECO:0007669"/>
    <property type="project" value="InterPro"/>
</dbReference>
<dbReference type="HOGENOM" id="CLU_2494719_0_0_5"/>